<evidence type="ECO:0000256" key="3">
    <source>
        <dbReference type="ARBA" id="ARBA00022989"/>
    </source>
</evidence>
<dbReference type="RefSeq" id="WP_004135984.1">
    <property type="nucleotide sequence ID" value="NZ_LSLH01000001.1"/>
</dbReference>
<evidence type="ECO:0000313" key="7">
    <source>
        <dbReference type="Proteomes" id="UP000258888"/>
    </source>
</evidence>
<dbReference type="GO" id="GO:0005886">
    <property type="term" value="C:plasma membrane"/>
    <property type="evidence" value="ECO:0007669"/>
    <property type="project" value="TreeGrafter"/>
</dbReference>
<evidence type="ECO:0000256" key="5">
    <source>
        <dbReference type="SAM" id="Phobius"/>
    </source>
</evidence>
<feature type="transmembrane region" description="Helical" evidence="5">
    <location>
        <begin position="138"/>
        <end position="159"/>
    </location>
</feature>
<feature type="transmembrane region" description="Helical" evidence="5">
    <location>
        <begin position="228"/>
        <end position="253"/>
    </location>
</feature>
<evidence type="ECO:0000256" key="2">
    <source>
        <dbReference type="ARBA" id="ARBA00022692"/>
    </source>
</evidence>
<comment type="subcellular location">
    <subcellularLocation>
        <location evidence="1">Membrane</location>
        <topology evidence="1">Multi-pass membrane protein</topology>
    </subcellularLocation>
</comment>
<dbReference type="InterPro" id="IPR003339">
    <property type="entry name" value="ABC/ECF_trnsptr_transmembrane"/>
</dbReference>
<evidence type="ECO:0000313" key="6">
    <source>
        <dbReference type="EMBL" id="RFD74821.1"/>
    </source>
</evidence>
<name>A0A3E1IPA8_GARVA</name>
<sequence length="257" mass="28669">MKTRLLTYQPGNTFLHRTNPIAKLILAASVVISVFIAKQYSALIAIAAIIFIGMAFTRVVKTLSGLIKAMLIISCVMFLIQTVIAQSGNYIFLWFTLHGIDIGAKAALRLFCFAFPLVTVLTVTKLNDLANAVVQYLHVPYCYAFTITTAVRFVPIFAYEMSQITEAQMARGVEYDTKNPFKKIKLMMPLIVPLLVSSVRKADSSALAAEERGFYLRTRKSSYYKYPFGWRGFLSVIISALIIALPIVTSIFLPNLV</sequence>
<dbReference type="CDD" id="cd16914">
    <property type="entry name" value="EcfT"/>
    <property type="match status" value="1"/>
</dbReference>
<comment type="caution">
    <text evidence="6">The sequence shown here is derived from an EMBL/GenBank/DDBJ whole genome shotgun (WGS) entry which is preliminary data.</text>
</comment>
<feature type="transmembrane region" description="Helical" evidence="5">
    <location>
        <begin position="42"/>
        <end position="60"/>
    </location>
</feature>
<keyword evidence="3 5" id="KW-1133">Transmembrane helix</keyword>
<organism evidence="6 7">
    <name type="scientific">Gardnerella vaginalis</name>
    <dbReference type="NCBI Taxonomy" id="2702"/>
    <lineage>
        <taxon>Bacteria</taxon>
        <taxon>Bacillati</taxon>
        <taxon>Actinomycetota</taxon>
        <taxon>Actinomycetes</taxon>
        <taxon>Bifidobacteriales</taxon>
        <taxon>Bifidobacteriaceae</taxon>
        <taxon>Gardnerella</taxon>
    </lineage>
</organism>
<protein>
    <submittedName>
        <fullName evidence="6">ABC transporter permease</fullName>
    </submittedName>
</protein>
<dbReference type="Pfam" id="PF02361">
    <property type="entry name" value="CbiQ"/>
    <property type="match status" value="1"/>
</dbReference>
<feature type="transmembrane region" description="Helical" evidence="5">
    <location>
        <begin position="66"/>
        <end position="85"/>
    </location>
</feature>
<feature type="transmembrane region" description="Helical" evidence="5">
    <location>
        <begin position="106"/>
        <end position="126"/>
    </location>
</feature>
<reference evidence="6 7" key="1">
    <citation type="submission" date="2016-02" db="EMBL/GenBank/DDBJ databases">
        <title>Gardnerella vaginalis Subgroups Defined by cpn60 Sequencing and Sialidase Activity in Isolates from Canada, Belgium and Kenya.</title>
        <authorList>
            <person name="Schellenberg J."/>
            <person name="Paramel Jayaprakash T."/>
            <person name="Withana Gamage N."/>
            <person name="Patterson M.H."/>
            <person name="Vaneechoutte M."/>
            <person name="Hill J.E."/>
        </authorList>
    </citation>
    <scope>NUCLEOTIDE SEQUENCE [LARGE SCALE GENOMIC DNA]</scope>
    <source>
        <strain evidence="6 7">N160</strain>
    </source>
</reference>
<proteinExistence type="predicted"/>
<keyword evidence="2 5" id="KW-0812">Transmembrane</keyword>
<accession>A0A3E1IPA8</accession>
<gene>
    <name evidence="6" type="ORF">AXE76_00965</name>
</gene>
<dbReference type="EMBL" id="LSLH01000001">
    <property type="protein sequence ID" value="RFD74821.1"/>
    <property type="molecule type" value="Genomic_DNA"/>
</dbReference>
<evidence type="ECO:0000256" key="1">
    <source>
        <dbReference type="ARBA" id="ARBA00004141"/>
    </source>
</evidence>
<dbReference type="Proteomes" id="UP000258888">
    <property type="component" value="Unassembled WGS sequence"/>
</dbReference>
<keyword evidence="7" id="KW-1185">Reference proteome</keyword>
<dbReference type="AlphaFoldDB" id="A0A3E1IPA8"/>
<evidence type="ECO:0000256" key="4">
    <source>
        <dbReference type="ARBA" id="ARBA00023136"/>
    </source>
</evidence>
<dbReference type="PANTHER" id="PTHR33514">
    <property type="entry name" value="PROTEIN ABCI12, CHLOROPLASTIC"/>
    <property type="match status" value="1"/>
</dbReference>
<feature type="transmembrane region" description="Helical" evidence="5">
    <location>
        <begin position="20"/>
        <end position="37"/>
    </location>
</feature>
<keyword evidence="4 5" id="KW-0472">Membrane</keyword>
<dbReference type="PANTHER" id="PTHR33514:SF13">
    <property type="entry name" value="PROTEIN ABCI12, CHLOROPLASTIC"/>
    <property type="match status" value="1"/>
</dbReference>